<reference evidence="2 3" key="2">
    <citation type="submission" date="2019-09" db="EMBL/GenBank/DDBJ databases">
        <authorList>
            <person name="Jin C."/>
        </authorList>
    </citation>
    <scope>NUCLEOTIDE SEQUENCE [LARGE SCALE GENOMIC DNA]</scope>
    <source>
        <strain evidence="2 3">BN140078</strain>
    </source>
</reference>
<evidence type="ECO:0000313" key="2">
    <source>
        <dbReference type="EMBL" id="KAA2239105.1"/>
    </source>
</evidence>
<feature type="compositionally biased region" description="Basic and acidic residues" evidence="1">
    <location>
        <begin position="61"/>
        <end position="77"/>
    </location>
</feature>
<dbReference type="AlphaFoldDB" id="A0A5B2VJK8"/>
<keyword evidence="3" id="KW-1185">Reference proteome</keyword>
<dbReference type="EMBL" id="VUOC01000004">
    <property type="protein sequence ID" value="KAA2239105.1"/>
    <property type="molecule type" value="Genomic_DNA"/>
</dbReference>
<sequence>MSDLFPDIQGPLSDSHLKALLLMHDSNTDDFKKVFELITEEQRKQFAEMLKKTAQMKWKTMRNEQRSIRAEEKEKQRQNSPHPFYGNMGEPENREEYKAKYGVYPN</sequence>
<proteinExistence type="predicted"/>
<reference evidence="2 3" key="1">
    <citation type="submission" date="2019-09" db="EMBL/GenBank/DDBJ databases">
        <title>Chitinophaga ginsengihumi sp. nov., isolated from soil of ginseng rhizosphere.</title>
        <authorList>
            <person name="Lee J."/>
        </authorList>
    </citation>
    <scope>NUCLEOTIDE SEQUENCE [LARGE SCALE GENOMIC DNA]</scope>
    <source>
        <strain evidence="2 3">BN140078</strain>
    </source>
</reference>
<evidence type="ECO:0000256" key="1">
    <source>
        <dbReference type="SAM" id="MobiDB-lite"/>
    </source>
</evidence>
<protein>
    <submittedName>
        <fullName evidence="2">Uncharacterized protein</fullName>
    </submittedName>
</protein>
<organism evidence="2 3">
    <name type="scientific">Chitinophaga agrisoli</name>
    <dbReference type="NCBI Taxonomy" id="2607653"/>
    <lineage>
        <taxon>Bacteria</taxon>
        <taxon>Pseudomonadati</taxon>
        <taxon>Bacteroidota</taxon>
        <taxon>Chitinophagia</taxon>
        <taxon>Chitinophagales</taxon>
        <taxon>Chitinophagaceae</taxon>
        <taxon>Chitinophaga</taxon>
    </lineage>
</organism>
<dbReference type="Proteomes" id="UP000324611">
    <property type="component" value="Unassembled WGS sequence"/>
</dbReference>
<name>A0A5B2VJK8_9BACT</name>
<comment type="caution">
    <text evidence="2">The sequence shown here is derived from an EMBL/GenBank/DDBJ whole genome shotgun (WGS) entry which is preliminary data.</text>
</comment>
<evidence type="ECO:0000313" key="3">
    <source>
        <dbReference type="Proteomes" id="UP000324611"/>
    </source>
</evidence>
<gene>
    <name evidence="2" type="ORF">F0L74_23120</name>
</gene>
<accession>A0A5B2VJK8</accession>
<feature type="region of interest" description="Disordered" evidence="1">
    <location>
        <begin position="59"/>
        <end position="106"/>
    </location>
</feature>
<dbReference type="RefSeq" id="WP_149840284.1">
    <property type="nucleotide sequence ID" value="NZ_VUOC01000004.1"/>
</dbReference>